<dbReference type="CDD" id="cd18808">
    <property type="entry name" value="SF1_C_Upf1"/>
    <property type="match status" value="1"/>
</dbReference>
<feature type="compositionally biased region" description="Polar residues" evidence="1">
    <location>
        <begin position="77"/>
        <end position="89"/>
    </location>
</feature>
<dbReference type="InterPro" id="IPR041679">
    <property type="entry name" value="DNA2/NAM7-like_C"/>
</dbReference>
<sequence length="1903" mass="216895">MAYGAFKTPQSLLEDVDGNEDVESLHTGGVRRSHTTSTRLDTTTRRRTDNRGTRVGEQRKPKAQEQNRHDTVRTDKSSSGQKTRSSNGMKTSFKARFHVSSANNHGQKSAPSGSKVPHQSVQRKATAAPFSDQELQSFLEDEPYDVLSQLAKRSENCQSLLNQDNISEHTLLLTVRVLSCLCYLDPVGESAHIKELNAILSLIESSAFLSKHLTRYLVTLPIKEPDETDNDNAPGPADAELDLILKLLQLFLQHKPGRYSEVGGPLILLERVVTTGRLLVQLQQLKTSYNSVEQAQRSAKQRAMEKPPPNNFRDIPIFPESREIRQVTRPFLRKNIIKGKYESVEHYLDVQFRLLREDFVAPLREGVTEFLTDTTGRPQDIRIYQNVVVQNRTMGENGFIYTLNFDVRPLKRVRWEASKRLLYGSFVCLTKDKFHHIICATVENRKPADLAQGLVDVCFLTDIAPTKGPFIMAESAAYFEAYRHVLQGLQQMNEKRFSFRRYIVDVASSVDPPAYLRDFSDTTYDFALLAQKDFLSRWKLSHIRVLFPECWPLAEDLNLDESQKAALHTALTKEFAIIQGPPGTGKTYIGLKIIQLLLLNDSWKINLDYSPILVVCYTNHALDQFLEGIIAFREQNVVRVGSRSSSEILESKNLSHLRKERPRKEVSQSDKRALRETDEEIQICLAKLDIPNKALIHIDSLKEYMTRGEYFALSRRRHRGEPQEEEAEKLLHWLNVVDVEDERDWALPSNQKQQESMERINVEYEGYRIQCDRQIDDFDGRRQTREERRQKLKYETFSEHAAYPLESIKRCGKNHTILPHVELRKPDVMTDEEASSVERVWTLKIWDRWRLYRLWVQRYIKDHESKLGEHRKRYEEIAKRVQDVHIQEDLEILQKANVVGMTTTGAAKFRAVLQRLRPGIVVVEEAAEVLEAHIITTLTAACQHLILIGDHQQLKPNPTVYRLARQFNLDTSLFERMINNGVPCNTLSHQHRMRPEISSLMKKHFYNNLHDDESVLKMDDVKGVKHNMFFIDHRCLEDEDDDDRSKSNQYEAEVLVELCKYLLRQGYQHSQITILTTYTGQLFCFRRLMDKATFEGVRVCVVDNFQGEENDIILLSLVRSNEEGSIGFLRTSNRVCVALSRARMGFYCIGNASILKKAEIWAKIVATLEDENQIGFSLPLVCQNHPDKITPVATADDFKTKVPCGGCDGPCEYRLPCGHVCASLCHPDHSNHAEYKCCKPCTMKCDRGEHPCPLLCHEQCSPCTNVVQKTMPGCGHVIQIFCHRLDDVTCIKPCDKTFTDCGHLCGRKCGDICPHQKCPMPCKNTQSCEHHCTKPCGQSCEVFCQVRVTRTLSKCHHQVLMRCGERPENILCRTQITKTLPICGHQAQMRCFEDPSGSECSQRCEKILKCGHQCPNICGKPCELSAIGLTDFEIFKKCSKPCEKILVCGHRCPKICSEPCPLEKNEVALMSPSRSAKAFSEFCREKCRKKLACGHLCPNKCGEPCPGPQMDHRRYPSNIWTKCQERVQKKLPHCNHSVNVRCETDVSTFMCHRSCEKTLPCGHKCPNKCSEPCAGLFIPVVPHGSTQQGKQTPRARCEVDSTKALACGHSTRRMPCWKAERAAKMPCREPCRDELVCGHKCAGTCHDCNQGTLHKPCAKVCNKQLICGHYCKSVCGSVCSPDCTKCNEDLMQGTSQPLAASPPCKHNFTHHQLKTNACVRPCDQLLQCSHPCIGVCGDPCPPFCNVCDKKSVRTSLPRGRSRLRDVYIYLPDCKHLCEMRSLDKMFVAIKNDLEGGYFQIRSVSCPRCQQPIRHCPRYQDVLKAVSDLVERVRRRCLIIRRHVFGVGSPDVQRCTLLASPGMSFEVGRWMRCHNGHVFHQNRGDDDKHSGQPKEPLCPHCSHE</sequence>
<feature type="compositionally biased region" description="Polar residues" evidence="1">
    <location>
        <begin position="101"/>
        <end position="123"/>
    </location>
</feature>
<dbReference type="Pfam" id="PF25396">
    <property type="entry name" value="ZNFX1"/>
    <property type="match status" value="1"/>
</dbReference>
<dbReference type="RefSeq" id="XP_022092098.1">
    <property type="nucleotide sequence ID" value="XM_022236406.1"/>
</dbReference>
<accession>A0A8B7YFT3</accession>
<feature type="region of interest" description="Disordered" evidence="1">
    <location>
        <begin position="1"/>
        <end position="89"/>
    </location>
</feature>
<protein>
    <submittedName>
        <fullName evidence="4">NFX1-type zinc finger-containing protein 1-like isoform X1</fullName>
    </submittedName>
</protein>
<evidence type="ECO:0000313" key="3">
    <source>
        <dbReference type="Proteomes" id="UP000694845"/>
    </source>
</evidence>
<dbReference type="PANTHER" id="PTHR10887:SF341">
    <property type="entry name" value="NFX1-TYPE ZINC FINGER-CONTAINING PROTEIN 1"/>
    <property type="match status" value="1"/>
</dbReference>
<reference evidence="4" key="1">
    <citation type="submission" date="2025-08" db="UniProtKB">
        <authorList>
            <consortium name="RefSeq"/>
        </authorList>
    </citation>
    <scope>IDENTIFICATION</scope>
</reference>
<dbReference type="CDD" id="cd17936">
    <property type="entry name" value="EEXXEc_NFX1"/>
    <property type="match status" value="1"/>
</dbReference>
<dbReference type="GO" id="GO:0031380">
    <property type="term" value="C:nuclear RNA-directed RNA polymerase complex"/>
    <property type="evidence" value="ECO:0007669"/>
    <property type="project" value="TreeGrafter"/>
</dbReference>
<dbReference type="InterPro" id="IPR057373">
    <property type="entry name" value="ZNFX1"/>
</dbReference>
<dbReference type="InterPro" id="IPR027417">
    <property type="entry name" value="P-loop_NTPase"/>
</dbReference>
<dbReference type="InterPro" id="IPR047187">
    <property type="entry name" value="SF1_C_Upf1"/>
</dbReference>
<dbReference type="GO" id="GO:0004386">
    <property type="term" value="F:helicase activity"/>
    <property type="evidence" value="ECO:0007669"/>
    <property type="project" value="InterPro"/>
</dbReference>
<gene>
    <name evidence="4" type="primary">LOC110980080</name>
</gene>
<feature type="domain" description="AAA+ ATPase" evidence="2">
    <location>
        <begin position="572"/>
        <end position="973"/>
    </location>
</feature>
<proteinExistence type="predicted"/>
<organism evidence="3 4">
    <name type="scientific">Acanthaster planci</name>
    <name type="common">Crown-of-thorns starfish</name>
    <dbReference type="NCBI Taxonomy" id="133434"/>
    <lineage>
        <taxon>Eukaryota</taxon>
        <taxon>Metazoa</taxon>
        <taxon>Echinodermata</taxon>
        <taxon>Eleutherozoa</taxon>
        <taxon>Asterozoa</taxon>
        <taxon>Asteroidea</taxon>
        <taxon>Valvatacea</taxon>
        <taxon>Valvatida</taxon>
        <taxon>Acanthasteridae</taxon>
        <taxon>Acanthaster</taxon>
    </lineage>
</organism>
<dbReference type="InterPro" id="IPR041677">
    <property type="entry name" value="DNA2/NAM7_AAA_11"/>
</dbReference>
<feature type="compositionally biased region" description="Basic and acidic residues" evidence="1">
    <location>
        <begin position="42"/>
        <end position="76"/>
    </location>
</feature>
<name>A0A8B7YFT3_ACAPL</name>
<evidence type="ECO:0000313" key="4">
    <source>
        <dbReference type="RefSeq" id="XP_022092098.1"/>
    </source>
</evidence>
<dbReference type="FunFam" id="3.40.50.300:FF:000742">
    <property type="entry name" value="NFX1-type zinc finger-containing protein 1"/>
    <property type="match status" value="1"/>
</dbReference>
<dbReference type="PANTHER" id="PTHR10887">
    <property type="entry name" value="DNA2/NAM7 HELICASE FAMILY"/>
    <property type="match status" value="1"/>
</dbReference>
<dbReference type="Gene3D" id="3.40.50.300">
    <property type="entry name" value="P-loop containing nucleotide triphosphate hydrolases"/>
    <property type="match status" value="3"/>
</dbReference>
<feature type="compositionally biased region" description="Basic and acidic residues" evidence="1">
    <location>
        <begin position="1881"/>
        <end position="1891"/>
    </location>
</feature>
<dbReference type="KEGG" id="aplc:110980080"/>
<dbReference type="GeneID" id="110980080"/>
<dbReference type="Pfam" id="PF13087">
    <property type="entry name" value="AAA_12"/>
    <property type="match status" value="1"/>
</dbReference>
<dbReference type="InterPro" id="IPR003593">
    <property type="entry name" value="AAA+_ATPase"/>
</dbReference>
<dbReference type="SMART" id="SM00382">
    <property type="entry name" value="AAA"/>
    <property type="match status" value="1"/>
</dbReference>
<evidence type="ECO:0000256" key="1">
    <source>
        <dbReference type="SAM" id="MobiDB-lite"/>
    </source>
</evidence>
<dbReference type="Proteomes" id="UP000694845">
    <property type="component" value="Unplaced"/>
</dbReference>
<dbReference type="GO" id="GO:0031048">
    <property type="term" value="P:regulatory ncRNA-mediated heterochromatin formation"/>
    <property type="evidence" value="ECO:0007669"/>
    <property type="project" value="TreeGrafter"/>
</dbReference>
<dbReference type="Pfam" id="PF13086">
    <property type="entry name" value="AAA_11"/>
    <property type="match status" value="2"/>
</dbReference>
<feature type="region of interest" description="Disordered" evidence="1">
    <location>
        <begin position="101"/>
        <end position="129"/>
    </location>
</feature>
<feature type="region of interest" description="Disordered" evidence="1">
    <location>
        <begin position="1881"/>
        <end position="1903"/>
    </location>
</feature>
<keyword evidence="3" id="KW-1185">Reference proteome</keyword>
<dbReference type="InterPro" id="IPR045055">
    <property type="entry name" value="DNA2/NAM7-like"/>
</dbReference>
<evidence type="ECO:0000259" key="2">
    <source>
        <dbReference type="SMART" id="SM00382"/>
    </source>
</evidence>
<dbReference type="OrthoDB" id="2423195at2759"/>
<dbReference type="SUPFAM" id="SSF52540">
    <property type="entry name" value="P-loop containing nucleoside triphosphate hydrolases"/>
    <property type="match status" value="1"/>
</dbReference>